<name>A0A8K1CNY1_PYTOL</name>
<keyword evidence="2" id="KW-0732">Signal</keyword>
<dbReference type="GO" id="GO:0055085">
    <property type="term" value="P:transmembrane transport"/>
    <property type="evidence" value="ECO:0007669"/>
    <property type="project" value="TreeGrafter"/>
</dbReference>
<sequence>MSVLLLFLFHFASLDPSLQWKRLAWSPNTWEFCVYVAYLQQMASYSQLTMTKSPYFLWDFTDGFSWTNFLMHQSIPSLRARRLKTVIILDGLVGYADRIGINESAILLHVISGFAVVVAFFATIFCTSAMYARIKSRATRDSHVDEYGVWNIPYRVLGLLVLVWFFALYPLCVMASFEIYMEIHASLVAPGSLVAAIIALVVVCAFMLAYTMRTLLSKTETELRQYKMIAIWGVFYLDCWFITRLFFVFGVFFQIISAICIGVLDSNAFLLSILIGIQVLNLIAVLVVKPFADRLVRNITLSVQVLKIINFSLGFAFLQGQSLPSSERLAIANAFIGINTLVIIAWFVRLLVVFAHALSAFLMRERVGNGSYSPRESPDSGGLEMYKFAATSTPEIPTGRFTGLQSLSLSSAQESATWSYYLRDCSSPRPLPGAVLSPSI</sequence>
<organism evidence="4 5">
    <name type="scientific">Pythium oligandrum</name>
    <name type="common">Mycoparasitic fungus</name>
    <dbReference type="NCBI Taxonomy" id="41045"/>
    <lineage>
        <taxon>Eukaryota</taxon>
        <taxon>Sar</taxon>
        <taxon>Stramenopiles</taxon>
        <taxon>Oomycota</taxon>
        <taxon>Peronosporomycetes</taxon>
        <taxon>Pythiales</taxon>
        <taxon>Pythiaceae</taxon>
        <taxon>Pythium</taxon>
    </lineage>
</organism>
<dbReference type="GO" id="GO:0016020">
    <property type="term" value="C:membrane"/>
    <property type="evidence" value="ECO:0007669"/>
    <property type="project" value="TreeGrafter"/>
</dbReference>
<dbReference type="EMBL" id="SPLM01000036">
    <property type="protein sequence ID" value="TMW66080.1"/>
    <property type="molecule type" value="Genomic_DNA"/>
</dbReference>
<evidence type="ECO:0000313" key="5">
    <source>
        <dbReference type="Proteomes" id="UP000794436"/>
    </source>
</evidence>
<feature type="domain" description="TRP C-terminal" evidence="3">
    <location>
        <begin position="84"/>
        <end position="357"/>
    </location>
</feature>
<dbReference type="PANTHER" id="PTHR31145">
    <property type="entry name" value="INTEGRAL MEMBRANE PROTEIN (AFU_ORTHOLOGUE AFUA_7G01610)"/>
    <property type="match status" value="1"/>
</dbReference>
<protein>
    <recommendedName>
        <fullName evidence="3">TRP C-terminal domain-containing protein</fullName>
    </recommendedName>
</protein>
<dbReference type="InterPro" id="IPR040241">
    <property type="entry name" value="TRP_Flc/Pkd2-like"/>
</dbReference>
<comment type="caution">
    <text evidence="4">The sequence shown here is derived from an EMBL/GenBank/DDBJ whole genome shotgun (WGS) entry which is preliminary data.</text>
</comment>
<evidence type="ECO:0000313" key="4">
    <source>
        <dbReference type="EMBL" id="TMW66080.1"/>
    </source>
</evidence>
<dbReference type="PANTHER" id="PTHR31145:SF6">
    <property type="entry name" value="INTEGRAL MEMBRANE PROTEIN (AFU_ORTHOLOGUE AFUA_7G01610)"/>
    <property type="match status" value="1"/>
</dbReference>
<dbReference type="InterPro" id="IPR010308">
    <property type="entry name" value="TRP_C"/>
</dbReference>
<accession>A0A8K1CNY1</accession>
<feature type="chain" id="PRO_5035425206" description="TRP C-terminal domain-containing protein" evidence="2">
    <location>
        <begin position="20"/>
        <end position="440"/>
    </location>
</feature>
<evidence type="ECO:0000256" key="1">
    <source>
        <dbReference type="SAM" id="Phobius"/>
    </source>
</evidence>
<evidence type="ECO:0000256" key="2">
    <source>
        <dbReference type="SAM" id="SignalP"/>
    </source>
</evidence>
<keyword evidence="1" id="KW-0472">Membrane</keyword>
<proteinExistence type="predicted"/>
<feature type="transmembrane region" description="Helical" evidence="1">
    <location>
        <begin position="330"/>
        <end position="358"/>
    </location>
</feature>
<dbReference type="Pfam" id="PF06011">
    <property type="entry name" value="TRP"/>
    <property type="match status" value="1"/>
</dbReference>
<feature type="transmembrane region" description="Helical" evidence="1">
    <location>
        <begin position="106"/>
        <end position="131"/>
    </location>
</feature>
<feature type="transmembrane region" description="Helical" evidence="1">
    <location>
        <begin position="229"/>
        <end position="256"/>
    </location>
</feature>
<feature type="transmembrane region" description="Helical" evidence="1">
    <location>
        <begin position="268"/>
        <end position="287"/>
    </location>
</feature>
<feature type="signal peptide" evidence="2">
    <location>
        <begin position="1"/>
        <end position="19"/>
    </location>
</feature>
<feature type="transmembrane region" description="Helical" evidence="1">
    <location>
        <begin position="183"/>
        <end position="208"/>
    </location>
</feature>
<evidence type="ECO:0000259" key="3">
    <source>
        <dbReference type="Pfam" id="PF06011"/>
    </source>
</evidence>
<dbReference type="AlphaFoldDB" id="A0A8K1CNY1"/>
<feature type="transmembrane region" description="Helical" evidence="1">
    <location>
        <begin position="152"/>
        <end position="177"/>
    </location>
</feature>
<feature type="transmembrane region" description="Helical" evidence="1">
    <location>
        <begin position="299"/>
        <end position="318"/>
    </location>
</feature>
<reference evidence="4" key="1">
    <citation type="submission" date="2019-03" db="EMBL/GenBank/DDBJ databases">
        <title>Long read genome sequence of the mycoparasitic Pythium oligandrum ATCC 38472 isolated from sugarbeet rhizosphere.</title>
        <authorList>
            <person name="Gaulin E."/>
        </authorList>
    </citation>
    <scope>NUCLEOTIDE SEQUENCE</scope>
    <source>
        <strain evidence="4">ATCC 38472_TT</strain>
    </source>
</reference>
<dbReference type="OrthoDB" id="72921at2759"/>
<keyword evidence="5" id="KW-1185">Reference proteome</keyword>
<keyword evidence="1" id="KW-1133">Transmembrane helix</keyword>
<dbReference type="Proteomes" id="UP000794436">
    <property type="component" value="Unassembled WGS sequence"/>
</dbReference>
<gene>
    <name evidence="4" type="ORF">Poli38472_003845</name>
</gene>
<keyword evidence="1" id="KW-0812">Transmembrane</keyword>